<dbReference type="SUPFAM" id="SSF53474">
    <property type="entry name" value="alpha/beta-Hydrolases"/>
    <property type="match status" value="1"/>
</dbReference>
<dbReference type="InterPro" id="IPR029058">
    <property type="entry name" value="AB_hydrolase_fold"/>
</dbReference>
<organism evidence="2 3">
    <name type="scientific">Photobacterium frigidiphilum</name>
    <dbReference type="NCBI Taxonomy" id="264736"/>
    <lineage>
        <taxon>Bacteria</taxon>
        <taxon>Pseudomonadati</taxon>
        <taxon>Pseudomonadota</taxon>
        <taxon>Gammaproteobacteria</taxon>
        <taxon>Vibrionales</taxon>
        <taxon>Vibrionaceae</taxon>
        <taxon>Photobacterium</taxon>
    </lineage>
</organism>
<dbReference type="EMBL" id="PYMJ01000007">
    <property type="protein sequence ID" value="PSU49083.1"/>
    <property type="molecule type" value="Genomic_DNA"/>
</dbReference>
<evidence type="ECO:0000259" key="1">
    <source>
        <dbReference type="Pfam" id="PF12146"/>
    </source>
</evidence>
<dbReference type="PANTHER" id="PTHR43194">
    <property type="entry name" value="HYDROLASE ALPHA/BETA FOLD FAMILY"/>
    <property type="match status" value="1"/>
</dbReference>
<dbReference type="PANTHER" id="PTHR43194:SF5">
    <property type="entry name" value="PIMELOYL-[ACYL-CARRIER PROTEIN] METHYL ESTER ESTERASE"/>
    <property type="match status" value="1"/>
</dbReference>
<proteinExistence type="predicted"/>
<dbReference type="PRINTS" id="PR00111">
    <property type="entry name" value="ABHYDROLASE"/>
</dbReference>
<sequence length="262" mass="29918">MGNQSMKTLNASNTHPIVLIRGLLREQRHWGDFLNQLITQFPNRQIICVDLAGNGKRHKLQSPNNIPAMVQDLRIKLHLKLTTDTPVDLIALSMGGMIAISWMTLFPAEIRSAILMNTSVRPLSPFYQRLNWRQYLTIVRMLLSQSEQQETLIFNMTSNQPIQAKVIENWTQWKNECPITAKNAFNQLYASAMFRFTDKPKQPVMLLGSSNDRLVSHQCSKALSKHAEWPLISHSTAGHDLTLDEPEWVSKQAAAFYARLPK</sequence>
<accession>A0A2T3JJA2</accession>
<dbReference type="Proteomes" id="UP000240987">
    <property type="component" value="Unassembled WGS sequence"/>
</dbReference>
<dbReference type="InterPro" id="IPR050228">
    <property type="entry name" value="Carboxylesterase_BioH"/>
</dbReference>
<name>A0A2T3JJA2_9GAMM</name>
<gene>
    <name evidence="2" type="ORF">C9J12_08785</name>
</gene>
<dbReference type="Gene3D" id="3.40.50.1820">
    <property type="entry name" value="alpha/beta hydrolase"/>
    <property type="match status" value="1"/>
</dbReference>
<dbReference type="InterPro" id="IPR022742">
    <property type="entry name" value="Hydrolase_4"/>
</dbReference>
<feature type="domain" description="Serine aminopeptidase S33" evidence="1">
    <location>
        <begin position="43"/>
        <end position="228"/>
    </location>
</feature>
<comment type="caution">
    <text evidence="2">The sequence shown here is derived from an EMBL/GenBank/DDBJ whole genome shotgun (WGS) entry which is preliminary data.</text>
</comment>
<dbReference type="Pfam" id="PF12146">
    <property type="entry name" value="Hydrolase_4"/>
    <property type="match status" value="1"/>
</dbReference>
<evidence type="ECO:0000313" key="2">
    <source>
        <dbReference type="EMBL" id="PSU49083.1"/>
    </source>
</evidence>
<reference evidence="2 3" key="1">
    <citation type="submission" date="2018-01" db="EMBL/GenBank/DDBJ databases">
        <title>Whole genome sequencing of Histamine producing bacteria.</title>
        <authorList>
            <person name="Butler K."/>
        </authorList>
    </citation>
    <scope>NUCLEOTIDE SEQUENCE [LARGE SCALE GENOMIC DNA]</scope>
    <source>
        <strain evidence="2 3">JCM 12947</strain>
    </source>
</reference>
<dbReference type="InterPro" id="IPR000073">
    <property type="entry name" value="AB_hydrolase_1"/>
</dbReference>
<dbReference type="GO" id="GO:0016787">
    <property type="term" value="F:hydrolase activity"/>
    <property type="evidence" value="ECO:0007669"/>
    <property type="project" value="UniProtKB-KW"/>
</dbReference>
<keyword evidence="3" id="KW-1185">Reference proteome</keyword>
<keyword evidence="2" id="KW-0378">Hydrolase</keyword>
<protein>
    <submittedName>
        <fullName evidence="2">Alpha/beta hydrolase</fullName>
    </submittedName>
</protein>
<dbReference type="AlphaFoldDB" id="A0A2T3JJA2"/>
<evidence type="ECO:0000313" key="3">
    <source>
        <dbReference type="Proteomes" id="UP000240987"/>
    </source>
</evidence>